<evidence type="ECO:0000313" key="10">
    <source>
        <dbReference type="Proteomes" id="UP000462014"/>
    </source>
</evidence>
<comment type="similarity">
    <text evidence="7">Belongs to the glycosyltransferase 87 family.</text>
</comment>
<dbReference type="Pfam" id="PF09594">
    <property type="entry name" value="GT87"/>
    <property type="match status" value="1"/>
</dbReference>
<gene>
    <name evidence="9" type="ORF">GO621_11420</name>
</gene>
<accession>A0A7K1SYN2</accession>
<protein>
    <submittedName>
        <fullName evidence="9">DUF2029 domain-containing protein</fullName>
    </submittedName>
</protein>
<evidence type="ECO:0000256" key="3">
    <source>
        <dbReference type="ARBA" id="ARBA00022679"/>
    </source>
</evidence>
<feature type="transmembrane region" description="Helical" evidence="8">
    <location>
        <begin position="186"/>
        <end position="211"/>
    </location>
</feature>
<reference evidence="9 10" key="1">
    <citation type="submission" date="2019-12" db="EMBL/GenBank/DDBJ databases">
        <title>Mucilaginibacter sp. HMF7410 genome sequencing and assembly.</title>
        <authorList>
            <person name="Kang H."/>
            <person name="Cha I."/>
            <person name="Kim H."/>
            <person name="Joh K."/>
        </authorList>
    </citation>
    <scope>NUCLEOTIDE SEQUENCE [LARGE SCALE GENOMIC DNA]</scope>
    <source>
        <strain evidence="9 10">HMF7410</strain>
    </source>
</reference>
<keyword evidence="4 8" id="KW-0812">Transmembrane</keyword>
<keyword evidence="10" id="KW-1185">Reference proteome</keyword>
<evidence type="ECO:0000313" key="9">
    <source>
        <dbReference type="EMBL" id="MVN22140.1"/>
    </source>
</evidence>
<feature type="transmembrane region" description="Helical" evidence="8">
    <location>
        <begin position="130"/>
        <end position="148"/>
    </location>
</feature>
<organism evidence="9 10">
    <name type="scientific">Mucilaginibacter arboris</name>
    <dbReference type="NCBI Taxonomy" id="2682090"/>
    <lineage>
        <taxon>Bacteria</taxon>
        <taxon>Pseudomonadati</taxon>
        <taxon>Bacteroidota</taxon>
        <taxon>Sphingobacteriia</taxon>
        <taxon>Sphingobacteriales</taxon>
        <taxon>Sphingobacteriaceae</taxon>
        <taxon>Mucilaginibacter</taxon>
    </lineage>
</organism>
<keyword evidence="2" id="KW-1003">Cell membrane</keyword>
<feature type="transmembrane region" description="Helical" evidence="8">
    <location>
        <begin position="327"/>
        <end position="349"/>
    </location>
</feature>
<proteinExistence type="inferred from homology"/>
<feature type="transmembrane region" description="Helical" evidence="8">
    <location>
        <begin position="252"/>
        <end position="270"/>
    </location>
</feature>
<keyword evidence="6 8" id="KW-0472">Membrane</keyword>
<evidence type="ECO:0000256" key="2">
    <source>
        <dbReference type="ARBA" id="ARBA00022475"/>
    </source>
</evidence>
<comment type="caution">
    <text evidence="9">The sequence shown here is derived from an EMBL/GenBank/DDBJ whole genome shotgun (WGS) entry which is preliminary data.</text>
</comment>
<keyword evidence="3" id="KW-0808">Transferase</keyword>
<feature type="transmembrane region" description="Helical" evidence="8">
    <location>
        <begin position="154"/>
        <end position="179"/>
    </location>
</feature>
<dbReference type="Proteomes" id="UP000462014">
    <property type="component" value="Unassembled WGS sequence"/>
</dbReference>
<feature type="transmembrane region" description="Helical" evidence="8">
    <location>
        <begin position="88"/>
        <end position="109"/>
    </location>
</feature>
<evidence type="ECO:0000256" key="4">
    <source>
        <dbReference type="ARBA" id="ARBA00022692"/>
    </source>
</evidence>
<evidence type="ECO:0000256" key="8">
    <source>
        <dbReference type="SAM" id="Phobius"/>
    </source>
</evidence>
<evidence type="ECO:0000256" key="1">
    <source>
        <dbReference type="ARBA" id="ARBA00004651"/>
    </source>
</evidence>
<evidence type="ECO:0000256" key="5">
    <source>
        <dbReference type="ARBA" id="ARBA00022989"/>
    </source>
</evidence>
<keyword evidence="5 8" id="KW-1133">Transmembrane helix</keyword>
<dbReference type="AlphaFoldDB" id="A0A7K1SYN2"/>
<comment type="subcellular location">
    <subcellularLocation>
        <location evidence="1">Cell membrane</location>
        <topology evidence="1">Multi-pass membrane protein</topology>
    </subcellularLocation>
</comment>
<sequence length="400" mass="46272">MTIKLRSITNYQWVCLLYIAVAAFCFFYKFRPEHYNNYLIFKGVYYHTKAQTNLYAYYPKEYGDSNHYGPVFSLIVAPFAVLPDSWGFFLWSIVNAIVLVWVIHLLPLAENRKMLILLFCVMEFANAEHYIQFNPIITAFILLSFILIEKKQDGWATLFIVLGTLVKLYPIAGLTFYLFSKNKPKFILSTVFWTVIFLTLPMLISSSGFIMQSYKDWYISLHEKNQMNEVLNSAQDMSVMGVFRALFHNPDLPNLPFLGGAVLIFGAALLRKNQYVSLKFRMQVLCSALLMVVLFSTGSEHPTYIIAVTGAVIWVFMQPQPFTNANVIYLVLLVLITGLGLTDACPKYLREEWVVKYVMKAWPCIFVWARISYELILKDFTTEELQDEKYFQDPLPVLVS</sequence>
<evidence type="ECO:0000256" key="7">
    <source>
        <dbReference type="ARBA" id="ARBA00024033"/>
    </source>
</evidence>
<evidence type="ECO:0000256" key="6">
    <source>
        <dbReference type="ARBA" id="ARBA00023136"/>
    </source>
</evidence>
<dbReference type="InterPro" id="IPR018584">
    <property type="entry name" value="GT87"/>
</dbReference>
<dbReference type="RefSeq" id="WP_157567099.1">
    <property type="nucleotide sequence ID" value="NZ_WPIK01000009.1"/>
</dbReference>
<feature type="transmembrane region" description="Helical" evidence="8">
    <location>
        <begin position="282"/>
        <end position="315"/>
    </location>
</feature>
<name>A0A7K1SYN2_9SPHI</name>
<dbReference type="GO" id="GO:0016758">
    <property type="term" value="F:hexosyltransferase activity"/>
    <property type="evidence" value="ECO:0007669"/>
    <property type="project" value="InterPro"/>
</dbReference>
<dbReference type="EMBL" id="WPIK01000009">
    <property type="protein sequence ID" value="MVN22140.1"/>
    <property type="molecule type" value="Genomic_DNA"/>
</dbReference>
<dbReference type="GO" id="GO:0005886">
    <property type="term" value="C:plasma membrane"/>
    <property type="evidence" value="ECO:0007669"/>
    <property type="project" value="UniProtKB-SubCell"/>
</dbReference>
<feature type="transmembrane region" description="Helical" evidence="8">
    <location>
        <begin position="12"/>
        <end position="30"/>
    </location>
</feature>